<sequence length="72" mass="8456">MIIVSFTSQSVDLPDPRFINAPMKPKEVCFSSHIAASAFEHTYLWRLENDSVFYTQQRLCSILKMRLLFRMV</sequence>
<dbReference type="RefSeq" id="XP_066009564.1">
    <property type="nucleotide sequence ID" value="XM_066151138.1"/>
</dbReference>
<dbReference type="GeneID" id="90979693"/>
<evidence type="ECO:0000313" key="2">
    <source>
        <dbReference type="Proteomes" id="UP000011096"/>
    </source>
</evidence>
<keyword evidence="2" id="KW-1185">Reference proteome</keyword>
<accession>A0A7J6JHP8</accession>
<dbReference type="AlphaFoldDB" id="A0A7J6JHP8"/>
<name>A0A7J6JHP8_COLFN</name>
<dbReference type="EMBL" id="ANPB02000002">
    <property type="protein sequence ID" value="KAF4489856.1"/>
    <property type="molecule type" value="Genomic_DNA"/>
</dbReference>
<dbReference type="Proteomes" id="UP000011096">
    <property type="component" value="Unassembled WGS sequence"/>
</dbReference>
<reference evidence="1 2" key="1">
    <citation type="submission" date="2012-08" db="EMBL/GenBank/DDBJ databases">
        <authorList>
            <person name="Gan P.H.P."/>
            <person name="Ikeda K."/>
            <person name="Irieda H."/>
            <person name="Narusaka M."/>
            <person name="O'Connell R.J."/>
            <person name="Narusaka Y."/>
            <person name="Takano Y."/>
            <person name="Kubo Y."/>
            <person name="Shirasu K."/>
        </authorList>
    </citation>
    <scope>NUCLEOTIDE SEQUENCE [LARGE SCALE GENOMIC DNA]</scope>
    <source>
        <strain evidence="1 2">Nara gc5</strain>
    </source>
</reference>
<proteinExistence type="predicted"/>
<gene>
    <name evidence="1" type="ORF">CGGC5_v003527</name>
</gene>
<dbReference type="InParanoid" id="A0A7J6JHP8"/>
<protein>
    <submittedName>
        <fullName evidence="1">Uncharacterized protein</fullName>
    </submittedName>
</protein>
<organism evidence="1 2">
    <name type="scientific">Colletotrichum fructicola (strain Nara gc5)</name>
    <name type="common">Anthracnose fungus</name>
    <name type="synonym">Colletotrichum gloeosporioides (strain Nara gc5)</name>
    <dbReference type="NCBI Taxonomy" id="1213859"/>
    <lineage>
        <taxon>Eukaryota</taxon>
        <taxon>Fungi</taxon>
        <taxon>Dikarya</taxon>
        <taxon>Ascomycota</taxon>
        <taxon>Pezizomycotina</taxon>
        <taxon>Sordariomycetes</taxon>
        <taxon>Hypocreomycetidae</taxon>
        <taxon>Glomerellales</taxon>
        <taxon>Glomerellaceae</taxon>
        <taxon>Colletotrichum</taxon>
        <taxon>Colletotrichum gloeosporioides species complex</taxon>
    </lineage>
</organism>
<reference evidence="1 2" key="2">
    <citation type="submission" date="2020-04" db="EMBL/GenBank/DDBJ databases">
        <title>Genome sequencing and assembly of multiple isolates from the Colletotrichum gloeosporioides species complex.</title>
        <authorList>
            <person name="Gan P."/>
            <person name="Shirasu K."/>
        </authorList>
    </citation>
    <scope>NUCLEOTIDE SEQUENCE [LARGE SCALE GENOMIC DNA]</scope>
    <source>
        <strain evidence="1 2">Nara gc5</strain>
    </source>
</reference>
<comment type="caution">
    <text evidence="1">The sequence shown here is derived from an EMBL/GenBank/DDBJ whole genome shotgun (WGS) entry which is preliminary data.</text>
</comment>
<evidence type="ECO:0000313" key="1">
    <source>
        <dbReference type="EMBL" id="KAF4489856.1"/>
    </source>
</evidence>